<reference evidence="2 3" key="1">
    <citation type="submission" date="2013-02" db="EMBL/GenBank/DDBJ databases">
        <title>The Genome Sequence of Acinetobacter calcoaceticus CIP 81.8.</title>
        <authorList>
            <consortium name="The Broad Institute Genome Sequencing Platform"/>
            <consortium name="The Broad Institute Genome Sequencing Center for Infectious Disease"/>
            <person name="Cerqueira G."/>
            <person name="Feldgarden M."/>
            <person name="Courvalin P."/>
            <person name="Perichon B."/>
            <person name="Grillot-Courvalin C."/>
            <person name="Clermont D."/>
            <person name="Rocha E."/>
            <person name="Yoon E.-J."/>
            <person name="Nemec A."/>
            <person name="Walker B."/>
            <person name="Young S.K."/>
            <person name="Zeng Q."/>
            <person name="Gargeya S."/>
            <person name="Fitzgerald M."/>
            <person name="Haas B."/>
            <person name="Abouelleil A."/>
            <person name="Alvarado L."/>
            <person name="Arachchi H.M."/>
            <person name="Berlin A.M."/>
            <person name="Chapman S.B."/>
            <person name="Dewar J."/>
            <person name="Goldberg J."/>
            <person name="Griggs A."/>
            <person name="Gujja S."/>
            <person name="Hansen M."/>
            <person name="Howarth C."/>
            <person name="Imamovic A."/>
            <person name="Larimer J."/>
            <person name="McCowan C."/>
            <person name="Murphy C."/>
            <person name="Neiman D."/>
            <person name="Pearson M."/>
            <person name="Priest M."/>
            <person name="Roberts A."/>
            <person name="Saif S."/>
            <person name="Shea T."/>
            <person name="Sisk P."/>
            <person name="Sykes S."/>
            <person name="Wortman J."/>
            <person name="Nusbaum C."/>
            <person name="Birren B."/>
        </authorList>
    </citation>
    <scope>NUCLEOTIDE SEQUENCE [LARGE SCALE GENOMIC DNA]</scope>
    <source>
        <strain evidence="2 3">CIP 81.8</strain>
    </source>
</reference>
<keyword evidence="1" id="KW-0732">Signal</keyword>
<evidence type="ECO:0000313" key="3">
    <source>
        <dbReference type="Proteomes" id="UP000013024"/>
    </source>
</evidence>
<evidence type="ECO:0000313" key="2">
    <source>
        <dbReference type="EMBL" id="ENV98993.1"/>
    </source>
</evidence>
<organism evidence="2 3">
    <name type="scientific">Acinetobacter calcoaceticus DSM 30006 = CIP 81.8</name>
    <dbReference type="NCBI Taxonomy" id="981331"/>
    <lineage>
        <taxon>Bacteria</taxon>
        <taxon>Pseudomonadati</taxon>
        <taxon>Pseudomonadota</taxon>
        <taxon>Gammaproteobacteria</taxon>
        <taxon>Moraxellales</taxon>
        <taxon>Moraxellaceae</taxon>
        <taxon>Acinetobacter</taxon>
        <taxon>Acinetobacter calcoaceticus/baumannii complex</taxon>
    </lineage>
</organism>
<name>A0ABP2UF17_ACICA</name>
<gene>
    <name evidence="2" type="ORF">F936_02076</name>
</gene>
<feature type="signal peptide" evidence="1">
    <location>
        <begin position="1"/>
        <end position="20"/>
    </location>
</feature>
<evidence type="ECO:0000256" key="1">
    <source>
        <dbReference type="SAM" id="SignalP"/>
    </source>
</evidence>
<accession>A0ABP2UF17</accession>
<protein>
    <submittedName>
        <fullName evidence="2">Uncharacterized protein</fullName>
    </submittedName>
</protein>
<keyword evidence="3" id="KW-1185">Reference proteome</keyword>
<dbReference type="EMBL" id="APQI01000004">
    <property type="protein sequence ID" value="ENV98993.1"/>
    <property type="molecule type" value="Genomic_DNA"/>
</dbReference>
<proteinExistence type="predicted"/>
<feature type="chain" id="PRO_5046335656" evidence="1">
    <location>
        <begin position="21"/>
        <end position="109"/>
    </location>
</feature>
<dbReference type="Proteomes" id="UP000013024">
    <property type="component" value="Unassembled WGS sequence"/>
</dbReference>
<comment type="caution">
    <text evidence="2">The sequence shown here is derived from an EMBL/GenBank/DDBJ whole genome shotgun (WGS) entry which is preliminary data.</text>
</comment>
<sequence>MKFLKLIPLVFLFFTFDANAKVEREDNCNIIGDMAFIMMTLRQSGLSKDEINKDIPFDKLTNNEKKVAHELVENIYKVPVKKEFNSYESLEKFSEVERERCKKLIQEKI</sequence>